<sequence>MKKCYMLAVTLMLAFVCHAQENKSGVKVVRTEPNGVVIYESVGVANPQEASATPFVQVREAAPTFLELSQSELESRLYDVDRKLTLAREEEDPERITVYEQEKQRVLQRIEAVKNGQ</sequence>
<reference evidence="2 3" key="1">
    <citation type="submission" date="2024-04" db="EMBL/GenBank/DDBJ databases">
        <title>Flavobacterium sp. DGU11 16S ribosomal RNA gene Genome sequencing and assembly.</title>
        <authorList>
            <person name="Park S."/>
        </authorList>
    </citation>
    <scope>NUCLEOTIDE SEQUENCE [LARGE SCALE GENOMIC DNA]</scope>
    <source>
        <strain evidence="2 3">DGU11</strain>
    </source>
</reference>
<evidence type="ECO:0000313" key="3">
    <source>
        <dbReference type="Proteomes" id="UP001464555"/>
    </source>
</evidence>
<dbReference type="RefSeq" id="WP_341695527.1">
    <property type="nucleotide sequence ID" value="NZ_JBBYHR010000001.1"/>
</dbReference>
<dbReference type="Proteomes" id="UP001464555">
    <property type="component" value="Unassembled WGS sequence"/>
</dbReference>
<name>A0ABU9HSR6_9FLAO</name>
<organism evidence="2 3">
    <name type="scientific">Flavobacterium arundinis</name>
    <dbReference type="NCBI Taxonomy" id="3139143"/>
    <lineage>
        <taxon>Bacteria</taxon>
        <taxon>Pseudomonadati</taxon>
        <taxon>Bacteroidota</taxon>
        <taxon>Flavobacteriia</taxon>
        <taxon>Flavobacteriales</taxon>
        <taxon>Flavobacteriaceae</taxon>
        <taxon>Flavobacterium</taxon>
    </lineage>
</organism>
<feature type="signal peptide" evidence="1">
    <location>
        <begin position="1"/>
        <end position="19"/>
    </location>
</feature>
<proteinExistence type="predicted"/>
<keyword evidence="3" id="KW-1185">Reference proteome</keyword>
<gene>
    <name evidence="2" type="ORF">AAEO56_02955</name>
</gene>
<keyword evidence="1" id="KW-0732">Signal</keyword>
<dbReference type="EMBL" id="JBBYHR010000001">
    <property type="protein sequence ID" value="MEL1243210.1"/>
    <property type="molecule type" value="Genomic_DNA"/>
</dbReference>
<evidence type="ECO:0000256" key="1">
    <source>
        <dbReference type="SAM" id="SignalP"/>
    </source>
</evidence>
<protein>
    <submittedName>
        <fullName evidence="2">Uncharacterized protein</fullName>
    </submittedName>
</protein>
<accession>A0ABU9HSR6</accession>
<evidence type="ECO:0000313" key="2">
    <source>
        <dbReference type="EMBL" id="MEL1243210.1"/>
    </source>
</evidence>
<feature type="chain" id="PRO_5046906868" evidence="1">
    <location>
        <begin position="20"/>
        <end position="117"/>
    </location>
</feature>
<comment type="caution">
    <text evidence="2">The sequence shown here is derived from an EMBL/GenBank/DDBJ whole genome shotgun (WGS) entry which is preliminary data.</text>
</comment>